<protein>
    <submittedName>
        <fullName evidence="1">Uncharacterized protein</fullName>
    </submittedName>
</protein>
<dbReference type="EMBL" id="BSUZ01000001">
    <property type="protein sequence ID" value="GMA87430.1"/>
    <property type="molecule type" value="Genomic_DNA"/>
</dbReference>
<comment type="caution">
    <text evidence="1">The sequence shown here is derived from an EMBL/GenBank/DDBJ whole genome shotgun (WGS) entry which is preliminary data.</text>
</comment>
<name>A0ABQ6JKW6_9ACTN</name>
<evidence type="ECO:0000313" key="2">
    <source>
        <dbReference type="Proteomes" id="UP001157017"/>
    </source>
</evidence>
<reference evidence="2" key="1">
    <citation type="journal article" date="2019" name="Int. J. Syst. Evol. Microbiol.">
        <title>The Global Catalogue of Microorganisms (GCM) 10K type strain sequencing project: providing services to taxonomists for standard genome sequencing and annotation.</title>
        <authorList>
            <consortium name="The Broad Institute Genomics Platform"/>
            <consortium name="The Broad Institute Genome Sequencing Center for Infectious Disease"/>
            <person name="Wu L."/>
            <person name="Ma J."/>
        </authorList>
    </citation>
    <scope>NUCLEOTIDE SEQUENCE [LARGE SCALE GENOMIC DNA]</scope>
    <source>
        <strain evidence="2">NBRC 108730</strain>
    </source>
</reference>
<dbReference type="Proteomes" id="UP001157017">
    <property type="component" value="Unassembled WGS sequence"/>
</dbReference>
<sequence length="155" mass="17069">MRTRFGSLLLAIHNLNDVLPARSATAAYSDEAIQRIYAYRLLAHAELEGFLEGLATEIVDEFSHKYKTAGLSRSTLERLHHHLALVESYPPRTLSWSPGTAKGKGPIPGLLNTVQAMIDANNGVSEKDVLKLFVPLGFQARVVRSALAHVHESTR</sequence>
<evidence type="ECO:0000313" key="1">
    <source>
        <dbReference type="EMBL" id="GMA87430.1"/>
    </source>
</evidence>
<proteinExistence type="predicted"/>
<accession>A0ABQ6JKW6</accession>
<organism evidence="1 2">
    <name type="scientific">Angustibacter aerolatus</name>
    <dbReference type="NCBI Taxonomy" id="1162965"/>
    <lineage>
        <taxon>Bacteria</taxon>
        <taxon>Bacillati</taxon>
        <taxon>Actinomycetota</taxon>
        <taxon>Actinomycetes</taxon>
        <taxon>Kineosporiales</taxon>
        <taxon>Kineosporiaceae</taxon>
    </lineage>
</organism>
<keyword evidence="2" id="KW-1185">Reference proteome</keyword>
<gene>
    <name evidence="1" type="ORF">GCM10025868_26800</name>
</gene>